<sequence length="159" mass="17296">MNPVLRPALPRFSLRRAVRHGHKRADAGNVLAGFCGHLAGDWMRRRSSAPPPDRPWGKLTSCVSSGCPSPPLRRGTERACTGPDGSVWSVHCLHRLHWFRAAAPSFLCSSGKRHRQAVPGHEPRAASGFMPEPGLFPNPAAAPKKKAAGRSTQKTRTRT</sequence>
<accession>A0A1E3NNZ6</accession>
<feature type="region of interest" description="Disordered" evidence="1">
    <location>
        <begin position="115"/>
        <end position="159"/>
    </location>
</feature>
<gene>
    <name evidence="2" type="ORF">PICMEDRAFT_119403</name>
</gene>
<protein>
    <submittedName>
        <fullName evidence="2">Uncharacterized protein</fullName>
    </submittedName>
</protein>
<organism evidence="2 3">
    <name type="scientific">Pichia membranifaciens NRRL Y-2026</name>
    <dbReference type="NCBI Taxonomy" id="763406"/>
    <lineage>
        <taxon>Eukaryota</taxon>
        <taxon>Fungi</taxon>
        <taxon>Dikarya</taxon>
        <taxon>Ascomycota</taxon>
        <taxon>Saccharomycotina</taxon>
        <taxon>Pichiomycetes</taxon>
        <taxon>Pichiales</taxon>
        <taxon>Pichiaceae</taxon>
        <taxon>Pichia</taxon>
    </lineage>
</organism>
<evidence type="ECO:0000256" key="1">
    <source>
        <dbReference type="SAM" id="MobiDB-lite"/>
    </source>
</evidence>
<dbReference type="AlphaFoldDB" id="A0A1E3NNZ6"/>
<evidence type="ECO:0000313" key="3">
    <source>
        <dbReference type="Proteomes" id="UP000094455"/>
    </source>
</evidence>
<dbReference type="RefSeq" id="XP_019018922.1">
    <property type="nucleotide sequence ID" value="XM_019159860.1"/>
</dbReference>
<dbReference type="EMBL" id="KV454002">
    <property type="protein sequence ID" value="ODQ47809.1"/>
    <property type="molecule type" value="Genomic_DNA"/>
</dbReference>
<reference evidence="2 3" key="1">
    <citation type="journal article" date="2016" name="Proc. Natl. Acad. Sci. U.S.A.">
        <title>Comparative genomics of biotechnologically important yeasts.</title>
        <authorList>
            <person name="Riley R."/>
            <person name="Haridas S."/>
            <person name="Wolfe K.H."/>
            <person name="Lopes M.R."/>
            <person name="Hittinger C.T."/>
            <person name="Goeker M."/>
            <person name="Salamov A.A."/>
            <person name="Wisecaver J.H."/>
            <person name="Long T.M."/>
            <person name="Calvey C.H."/>
            <person name="Aerts A.L."/>
            <person name="Barry K.W."/>
            <person name="Choi C."/>
            <person name="Clum A."/>
            <person name="Coughlan A.Y."/>
            <person name="Deshpande S."/>
            <person name="Douglass A.P."/>
            <person name="Hanson S.J."/>
            <person name="Klenk H.-P."/>
            <person name="LaButti K.M."/>
            <person name="Lapidus A."/>
            <person name="Lindquist E.A."/>
            <person name="Lipzen A.M."/>
            <person name="Meier-Kolthoff J.P."/>
            <person name="Ohm R.A."/>
            <person name="Otillar R.P."/>
            <person name="Pangilinan J.L."/>
            <person name="Peng Y."/>
            <person name="Rokas A."/>
            <person name="Rosa C.A."/>
            <person name="Scheuner C."/>
            <person name="Sibirny A.A."/>
            <person name="Slot J.C."/>
            <person name="Stielow J.B."/>
            <person name="Sun H."/>
            <person name="Kurtzman C.P."/>
            <person name="Blackwell M."/>
            <person name="Grigoriev I.V."/>
            <person name="Jeffries T.W."/>
        </authorList>
    </citation>
    <scope>NUCLEOTIDE SEQUENCE [LARGE SCALE GENOMIC DNA]</scope>
    <source>
        <strain evidence="2 3">NRRL Y-2026</strain>
    </source>
</reference>
<name>A0A1E3NNZ6_9ASCO</name>
<dbReference type="Proteomes" id="UP000094455">
    <property type="component" value="Unassembled WGS sequence"/>
</dbReference>
<dbReference type="GeneID" id="30176547"/>
<evidence type="ECO:0000313" key="2">
    <source>
        <dbReference type="EMBL" id="ODQ47809.1"/>
    </source>
</evidence>
<keyword evidence="3" id="KW-1185">Reference proteome</keyword>
<proteinExistence type="predicted"/>
<feature type="compositionally biased region" description="Basic residues" evidence="1">
    <location>
        <begin position="143"/>
        <end position="159"/>
    </location>
</feature>